<comment type="function">
    <text evidence="5">NDH-1 shuttles electrons from NADH, via FMN and iron-sulfur (Fe-S) centers, to quinones in the respiratory chain. The immediate electron acceptor for the enzyme in this species is believed to be ubiquinone. Couples the redox reaction to proton translocation (for every two electrons transferred, four hydrogen ions are translocated across the cytoplasmic membrane), and thus conserves the redox energy in a proton gradient.</text>
</comment>
<gene>
    <name evidence="5 8" type="primary">nuoD</name>
    <name evidence="8" type="ORF">E6K74_06360</name>
</gene>
<evidence type="ECO:0000259" key="7">
    <source>
        <dbReference type="Pfam" id="PF00346"/>
    </source>
</evidence>
<dbReference type="NCBIfam" id="NF004739">
    <property type="entry name" value="PRK06075.1"/>
    <property type="match status" value="1"/>
</dbReference>
<dbReference type="GO" id="GO:0051287">
    <property type="term" value="F:NAD binding"/>
    <property type="evidence" value="ECO:0007669"/>
    <property type="project" value="InterPro"/>
</dbReference>
<dbReference type="PANTHER" id="PTHR11993">
    <property type="entry name" value="NADH-UBIQUINONE OXIDOREDUCTASE 49 KDA SUBUNIT"/>
    <property type="match status" value="1"/>
</dbReference>
<evidence type="ECO:0000256" key="3">
    <source>
        <dbReference type="ARBA" id="ARBA00022967"/>
    </source>
</evidence>
<evidence type="ECO:0000256" key="4">
    <source>
        <dbReference type="ARBA" id="ARBA00023027"/>
    </source>
</evidence>
<sequence>MATAISPEFKTITINMGPQHPSTHGVLRLVIELDGETVVSLKPVIGYLHTGMEKTMESKNYHKSITVTDRMDYLSPLGNNMAYIGAVEKLMNLEIPERAQVLRVILLELTRISSHLVWLGTHAIDLGAMSVFLYCFREREKLLDVNDMIAGSRLTPSYFRVGGFFQDVPDTFVPHVSRFLDEFPIALGEYQNLLSKNRIWMKRTIGVGTLSPEQAIDLCITGPTLRGSRVRYDVRKAQPYSGYETYDFEVPLGRNGDVYDRYLCRIEEMKQSLSIVRQGLDRLRPGTVRCDNPYLFPADRTDVKLNMEELIYHFKIMSEGYSAPPGDAYFAIESPKGELGFYVVSDGGPIPHRTRVRPPSLINLQALEDMCVGRMVSDTVACIGSIDIVLGEVDR</sequence>
<organism evidence="8 9">
    <name type="scientific">Eiseniibacteriota bacterium</name>
    <dbReference type="NCBI Taxonomy" id="2212470"/>
    <lineage>
        <taxon>Bacteria</taxon>
        <taxon>Candidatus Eiseniibacteriota</taxon>
    </lineage>
</organism>
<dbReference type="AlphaFoldDB" id="A0A538SSL3"/>
<dbReference type="InterPro" id="IPR022885">
    <property type="entry name" value="NDH1_su_D/H"/>
</dbReference>
<evidence type="ECO:0000256" key="1">
    <source>
        <dbReference type="ARBA" id="ARBA00005769"/>
    </source>
</evidence>
<keyword evidence="3 5" id="KW-1278">Translocase</keyword>
<protein>
    <recommendedName>
        <fullName evidence="5">NADH-quinone oxidoreductase subunit D</fullName>
        <ecNumber evidence="5">7.1.1.-</ecNumber>
    </recommendedName>
    <alternativeName>
        <fullName evidence="5">NADH dehydrogenase I subunit D</fullName>
    </alternativeName>
    <alternativeName>
        <fullName evidence="5">NDH-1 subunit D</fullName>
    </alternativeName>
</protein>
<keyword evidence="8" id="KW-0560">Oxidoreductase</keyword>
<evidence type="ECO:0000256" key="5">
    <source>
        <dbReference type="HAMAP-Rule" id="MF_01358"/>
    </source>
</evidence>
<dbReference type="PANTHER" id="PTHR11993:SF10">
    <property type="entry name" value="NADH DEHYDROGENASE [UBIQUINONE] IRON-SULFUR PROTEIN 2, MITOCHONDRIAL"/>
    <property type="match status" value="1"/>
</dbReference>
<dbReference type="InterPro" id="IPR014029">
    <property type="entry name" value="NADH_UbQ_OxRdtase_49kDa_CS"/>
</dbReference>
<comment type="caution">
    <text evidence="8">The sequence shown here is derived from an EMBL/GenBank/DDBJ whole genome shotgun (WGS) entry which is preliminary data.</text>
</comment>
<dbReference type="GO" id="GO:0048038">
    <property type="term" value="F:quinone binding"/>
    <property type="evidence" value="ECO:0007669"/>
    <property type="project" value="UniProtKB-KW"/>
</dbReference>
<dbReference type="Proteomes" id="UP000319829">
    <property type="component" value="Unassembled WGS sequence"/>
</dbReference>
<comment type="subcellular location">
    <subcellularLocation>
        <location evidence="5">Cell membrane</location>
        <topology evidence="5">Peripheral membrane protein</topology>
        <orientation evidence="5">Cytoplasmic side</orientation>
    </subcellularLocation>
</comment>
<dbReference type="GO" id="GO:0005886">
    <property type="term" value="C:plasma membrane"/>
    <property type="evidence" value="ECO:0007669"/>
    <property type="project" value="UniProtKB-SubCell"/>
</dbReference>
<dbReference type="Gene3D" id="1.10.645.10">
    <property type="entry name" value="Cytochrome-c3 Hydrogenase, chain B"/>
    <property type="match status" value="1"/>
</dbReference>
<keyword evidence="5" id="KW-0472">Membrane</keyword>
<dbReference type="GO" id="GO:0050136">
    <property type="term" value="F:NADH dehydrogenase (quinone) (non-electrogenic) activity"/>
    <property type="evidence" value="ECO:0007669"/>
    <property type="project" value="UniProtKB-UniRule"/>
</dbReference>
<name>A0A538SSL3_UNCEI</name>
<proteinExistence type="inferred from homology"/>
<keyword evidence="5" id="KW-0830">Ubiquinone</keyword>
<dbReference type="HAMAP" id="MF_01358">
    <property type="entry name" value="NDH1_NuoD"/>
    <property type="match status" value="1"/>
</dbReference>
<keyword evidence="5" id="KW-0874">Quinone</keyword>
<feature type="domain" description="NADH-quinone oxidoreductase subunit D" evidence="7">
    <location>
        <begin position="125"/>
        <end position="395"/>
    </location>
</feature>
<comment type="subunit">
    <text evidence="5">NDH-1 is composed of 14 different subunits. Subunits NuoB, C, D, E, F, and G constitute the peripheral sector of the complex.</text>
</comment>
<dbReference type="NCBIfam" id="TIGR01962">
    <property type="entry name" value="NuoD"/>
    <property type="match status" value="1"/>
</dbReference>
<dbReference type="SUPFAM" id="SSF56762">
    <property type="entry name" value="HydB/Nqo4-like"/>
    <property type="match status" value="1"/>
</dbReference>
<evidence type="ECO:0000256" key="2">
    <source>
        <dbReference type="ARBA" id="ARBA00022448"/>
    </source>
</evidence>
<keyword evidence="5" id="KW-1003">Cell membrane</keyword>
<accession>A0A538SSL3</accession>
<reference evidence="8 9" key="1">
    <citation type="journal article" date="2019" name="Nat. Microbiol.">
        <title>Mediterranean grassland soil C-N compound turnover is dependent on rainfall and depth, and is mediated by genomically divergent microorganisms.</title>
        <authorList>
            <person name="Diamond S."/>
            <person name="Andeer P.F."/>
            <person name="Li Z."/>
            <person name="Crits-Christoph A."/>
            <person name="Burstein D."/>
            <person name="Anantharaman K."/>
            <person name="Lane K.R."/>
            <person name="Thomas B.C."/>
            <person name="Pan C."/>
            <person name="Northen T.R."/>
            <person name="Banfield J.F."/>
        </authorList>
    </citation>
    <scope>NUCLEOTIDE SEQUENCE [LARGE SCALE GENOMIC DNA]</scope>
    <source>
        <strain evidence="8">WS_4</strain>
    </source>
</reference>
<keyword evidence="4 5" id="KW-0520">NAD</keyword>
<dbReference type="EC" id="7.1.1.-" evidence="5"/>
<keyword evidence="2 5" id="KW-0813">Transport</keyword>
<dbReference type="InterPro" id="IPR001135">
    <property type="entry name" value="NADH_Q_OxRdtase_suD"/>
</dbReference>
<dbReference type="Pfam" id="PF00346">
    <property type="entry name" value="Complex1_49kDa"/>
    <property type="match status" value="1"/>
</dbReference>
<evidence type="ECO:0000313" key="8">
    <source>
        <dbReference type="EMBL" id="TMQ54366.1"/>
    </source>
</evidence>
<dbReference type="PROSITE" id="PS00535">
    <property type="entry name" value="COMPLEX1_49K"/>
    <property type="match status" value="1"/>
</dbReference>
<evidence type="ECO:0000256" key="6">
    <source>
        <dbReference type="RuleBase" id="RU003685"/>
    </source>
</evidence>
<dbReference type="InterPro" id="IPR029014">
    <property type="entry name" value="NiFe-Hase_large"/>
</dbReference>
<evidence type="ECO:0000313" key="9">
    <source>
        <dbReference type="Proteomes" id="UP000319829"/>
    </source>
</evidence>
<comment type="similarity">
    <text evidence="1 5 6">Belongs to the complex I 49 kDa subunit family.</text>
</comment>
<comment type="catalytic activity">
    <reaction evidence="5">
        <text>a quinone + NADH + 5 H(+)(in) = a quinol + NAD(+) + 4 H(+)(out)</text>
        <dbReference type="Rhea" id="RHEA:57888"/>
        <dbReference type="ChEBI" id="CHEBI:15378"/>
        <dbReference type="ChEBI" id="CHEBI:24646"/>
        <dbReference type="ChEBI" id="CHEBI:57540"/>
        <dbReference type="ChEBI" id="CHEBI:57945"/>
        <dbReference type="ChEBI" id="CHEBI:132124"/>
    </reaction>
</comment>
<dbReference type="EMBL" id="VBOU01000074">
    <property type="protein sequence ID" value="TMQ54366.1"/>
    <property type="molecule type" value="Genomic_DNA"/>
</dbReference>